<organism evidence="2 3">
    <name type="scientific">Nitrosomonas communis</name>
    <dbReference type="NCBI Taxonomy" id="44574"/>
    <lineage>
        <taxon>Bacteria</taxon>
        <taxon>Pseudomonadati</taxon>
        <taxon>Pseudomonadota</taxon>
        <taxon>Betaproteobacteria</taxon>
        <taxon>Nitrosomonadales</taxon>
        <taxon>Nitrosomonadaceae</taxon>
        <taxon>Nitrosomonas</taxon>
    </lineage>
</organism>
<keyword evidence="1" id="KW-0812">Transmembrane</keyword>
<accession>A0A1I4P838</accession>
<reference evidence="3" key="1">
    <citation type="submission" date="2016-10" db="EMBL/GenBank/DDBJ databases">
        <authorList>
            <person name="Varghese N."/>
            <person name="Submissions S."/>
        </authorList>
    </citation>
    <scope>NUCLEOTIDE SEQUENCE [LARGE SCALE GENOMIC DNA]</scope>
    <source>
        <strain evidence="3">Nm44</strain>
    </source>
</reference>
<evidence type="ECO:0000256" key="1">
    <source>
        <dbReference type="SAM" id="Phobius"/>
    </source>
</evidence>
<evidence type="ECO:0000313" key="3">
    <source>
        <dbReference type="Proteomes" id="UP000183287"/>
    </source>
</evidence>
<dbReference type="AlphaFoldDB" id="A0A1I4P838"/>
<keyword evidence="1" id="KW-1133">Transmembrane helix</keyword>
<dbReference type="EMBL" id="FOUB01000018">
    <property type="protein sequence ID" value="SFM23707.1"/>
    <property type="molecule type" value="Genomic_DNA"/>
</dbReference>
<sequence length="82" mass="9649">MNPVYLGAIIAFFPLSLHVVFFSFCGSGRSRQLTQCEFFYALIYTDRISLIKVNWKMSEQPNFWEQLVLLRVSEIIPFPKQK</sequence>
<keyword evidence="3" id="KW-1185">Reference proteome</keyword>
<keyword evidence="1" id="KW-0472">Membrane</keyword>
<name>A0A1I4P838_9PROT</name>
<dbReference type="Proteomes" id="UP000183287">
    <property type="component" value="Unassembled WGS sequence"/>
</dbReference>
<feature type="transmembrane region" description="Helical" evidence="1">
    <location>
        <begin position="6"/>
        <end position="25"/>
    </location>
</feature>
<gene>
    <name evidence="2" type="ORF">SAMN05421863_101849</name>
</gene>
<protein>
    <submittedName>
        <fullName evidence="2">Uncharacterized protein</fullName>
    </submittedName>
</protein>
<proteinExistence type="predicted"/>
<evidence type="ECO:0000313" key="2">
    <source>
        <dbReference type="EMBL" id="SFM23707.1"/>
    </source>
</evidence>